<evidence type="ECO:0000256" key="2">
    <source>
        <dbReference type="ARBA" id="ARBA00022490"/>
    </source>
</evidence>
<dbReference type="InterPro" id="IPR000835">
    <property type="entry name" value="HTH_MarR-typ"/>
</dbReference>
<protein>
    <submittedName>
        <fullName evidence="7">MarR family winged helix-turn-helix transcriptional regulator</fullName>
    </submittedName>
</protein>
<comment type="caution">
    <text evidence="7">The sequence shown here is derived from an EMBL/GenBank/DDBJ whole genome shotgun (WGS) entry which is preliminary data.</text>
</comment>
<sequence>MTQAAPNLDDLIANPDGPLAQFLCFSVYSTGLAFNRLYKPLLDRLGLTYLQYITLIALSRRDDQTVKELGEALFLESNTLTPLLKRLEASDLLTRRRDTADERVVRLALTAQGREVLRKARCVPEEVLEATGMAVEELIALNDQLKALRGHLQAGAR</sequence>
<evidence type="ECO:0000256" key="3">
    <source>
        <dbReference type="ARBA" id="ARBA00023015"/>
    </source>
</evidence>
<organism evidence="7 8">
    <name type="scientific">Novosphingobium clariflavum</name>
    <dbReference type="NCBI Taxonomy" id="2029884"/>
    <lineage>
        <taxon>Bacteria</taxon>
        <taxon>Pseudomonadati</taxon>
        <taxon>Pseudomonadota</taxon>
        <taxon>Alphaproteobacteria</taxon>
        <taxon>Sphingomonadales</taxon>
        <taxon>Sphingomonadaceae</taxon>
        <taxon>Novosphingobium</taxon>
    </lineage>
</organism>
<keyword evidence="2" id="KW-0963">Cytoplasm</keyword>
<comment type="subcellular location">
    <subcellularLocation>
        <location evidence="1">Cytoplasm</location>
    </subcellularLocation>
</comment>
<keyword evidence="4" id="KW-0238">DNA-binding</keyword>
<dbReference type="SMART" id="SM00347">
    <property type="entry name" value="HTH_MARR"/>
    <property type="match status" value="1"/>
</dbReference>
<evidence type="ECO:0000256" key="1">
    <source>
        <dbReference type="ARBA" id="ARBA00004496"/>
    </source>
</evidence>
<dbReference type="RefSeq" id="WP_267224813.1">
    <property type="nucleotide sequence ID" value="NZ_JAPCWC010000046.1"/>
</dbReference>
<evidence type="ECO:0000256" key="4">
    <source>
        <dbReference type="ARBA" id="ARBA00023125"/>
    </source>
</evidence>
<dbReference type="Pfam" id="PF22381">
    <property type="entry name" value="Staph_reg_Sar_Rot"/>
    <property type="match status" value="1"/>
</dbReference>
<accession>A0ABV6S7R3</accession>
<gene>
    <name evidence="7" type="ORF">ACFFF8_09760</name>
</gene>
<dbReference type="InterPro" id="IPR055166">
    <property type="entry name" value="Transc_reg_Sar_Rot_HTH"/>
</dbReference>
<keyword evidence="3" id="KW-0805">Transcription regulation</keyword>
<dbReference type="InterPro" id="IPR039422">
    <property type="entry name" value="MarR/SlyA-like"/>
</dbReference>
<dbReference type="Proteomes" id="UP001589858">
    <property type="component" value="Unassembled WGS sequence"/>
</dbReference>
<reference evidence="7 8" key="1">
    <citation type="submission" date="2024-09" db="EMBL/GenBank/DDBJ databases">
        <authorList>
            <person name="Sun Q."/>
            <person name="Mori K."/>
        </authorList>
    </citation>
    <scope>NUCLEOTIDE SEQUENCE [LARGE SCALE GENOMIC DNA]</scope>
    <source>
        <strain evidence="7 8">CICC 11035S</strain>
    </source>
</reference>
<dbReference type="InterPro" id="IPR036390">
    <property type="entry name" value="WH_DNA-bd_sf"/>
</dbReference>
<dbReference type="InterPro" id="IPR036388">
    <property type="entry name" value="WH-like_DNA-bd_sf"/>
</dbReference>
<proteinExistence type="predicted"/>
<feature type="domain" description="HTH marR-type" evidence="6">
    <location>
        <begin position="1"/>
        <end position="150"/>
    </location>
</feature>
<dbReference type="SUPFAM" id="SSF46785">
    <property type="entry name" value="Winged helix' DNA-binding domain"/>
    <property type="match status" value="1"/>
</dbReference>
<evidence type="ECO:0000256" key="5">
    <source>
        <dbReference type="ARBA" id="ARBA00023163"/>
    </source>
</evidence>
<evidence type="ECO:0000313" key="7">
    <source>
        <dbReference type="EMBL" id="MFC0684879.1"/>
    </source>
</evidence>
<keyword evidence="8" id="KW-1185">Reference proteome</keyword>
<dbReference type="Gene3D" id="1.10.10.10">
    <property type="entry name" value="Winged helix-like DNA-binding domain superfamily/Winged helix DNA-binding domain"/>
    <property type="match status" value="1"/>
</dbReference>
<dbReference type="PANTHER" id="PTHR33164:SF5">
    <property type="entry name" value="ORGANIC HYDROPEROXIDE RESISTANCE TRANSCRIPTIONAL REGULATOR"/>
    <property type="match status" value="1"/>
</dbReference>
<dbReference type="PRINTS" id="PR00598">
    <property type="entry name" value="HTHMARR"/>
</dbReference>
<dbReference type="EMBL" id="JBHLTM010000033">
    <property type="protein sequence ID" value="MFC0684879.1"/>
    <property type="molecule type" value="Genomic_DNA"/>
</dbReference>
<evidence type="ECO:0000259" key="6">
    <source>
        <dbReference type="PROSITE" id="PS50995"/>
    </source>
</evidence>
<dbReference type="PANTHER" id="PTHR33164">
    <property type="entry name" value="TRANSCRIPTIONAL REGULATOR, MARR FAMILY"/>
    <property type="match status" value="1"/>
</dbReference>
<dbReference type="PROSITE" id="PS50995">
    <property type="entry name" value="HTH_MARR_2"/>
    <property type="match status" value="1"/>
</dbReference>
<name>A0ABV6S7R3_9SPHN</name>
<keyword evidence="5" id="KW-0804">Transcription</keyword>
<evidence type="ECO:0000313" key="8">
    <source>
        <dbReference type="Proteomes" id="UP001589858"/>
    </source>
</evidence>